<dbReference type="GO" id="GO:0006260">
    <property type="term" value="P:DNA replication"/>
    <property type="evidence" value="ECO:0007669"/>
    <property type="project" value="TreeGrafter"/>
</dbReference>
<dbReference type="Pfam" id="PF01695">
    <property type="entry name" value="IstB_IS21"/>
    <property type="match status" value="1"/>
</dbReference>
<proteinExistence type="predicted"/>
<reference evidence="2 3" key="1">
    <citation type="submission" date="2018-06" db="EMBL/GenBank/DDBJ databases">
        <title>Genomic Encyclopedia of Type Strains, Phase IV (KMG-IV): sequencing the most valuable type-strain genomes for metagenomic binning, comparative biology and taxonomic classification.</title>
        <authorList>
            <person name="Goeker M."/>
        </authorList>
    </citation>
    <scope>NUCLEOTIDE SEQUENCE [LARGE SCALE GENOMIC DNA]</scope>
    <source>
        <strain evidence="2 3">DSM 25532</strain>
    </source>
</reference>
<dbReference type="PANTHER" id="PTHR30050:SF4">
    <property type="entry name" value="ATP-BINDING PROTEIN RV3427C IN INSERTION SEQUENCE-RELATED"/>
    <property type="match status" value="1"/>
</dbReference>
<name>A0A366HK96_9BACT</name>
<dbReference type="PANTHER" id="PTHR30050">
    <property type="entry name" value="CHROMOSOMAL REPLICATION INITIATOR PROTEIN DNAA"/>
    <property type="match status" value="1"/>
</dbReference>
<evidence type="ECO:0000259" key="1">
    <source>
        <dbReference type="Pfam" id="PF01695"/>
    </source>
</evidence>
<comment type="caution">
    <text evidence="2">The sequence shown here is derived from an EMBL/GenBank/DDBJ whole genome shotgun (WGS) entry which is preliminary data.</text>
</comment>
<organism evidence="2 3">
    <name type="scientific">Roseimicrobium gellanilyticum</name>
    <dbReference type="NCBI Taxonomy" id="748857"/>
    <lineage>
        <taxon>Bacteria</taxon>
        <taxon>Pseudomonadati</taxon>
        <taxon>Verrucomicrobiota</taxon>
        <taxon>Verrucomicrobiia</taxon>
        <taxon>Verrucomicrobiales</taxon>
        <taxon>Verrucomicrobiaceae</taxon>
        <taxon>Roseimicrobium</taxon>
    </lineage>
</organism>
<dbReference type="AlphaFoldDB" id="A0A366HK96"/>
<dbReference type="Gene3D" id="3.40.50.300">
    <property type="entry name" value="P-loop containing nucleotide triphosphate hydrolases"/>
    <property type="match status" value="1"/>
</dbReference>
<dbReference type="EMBL" id="QNRR01000006">
    <property type="protein sequence ID" value="RBP42429.1"/>
    <property type="molecule type" value="Genomic_DNA"/>
</dbReference>
<dbReference type="InterPro" id="IPR027417">
    <property type="entry name" value="P-loop_NTPase"/>
</dbReference>
<dbReference type="Proteomes" id="UP000253426">
    <property type="component" value="Unassembled WGS sequence"/>
</dbReference>
<feature type="domain" description="IstB-like ATP-binding" evidence="1">
    <location>
        <begin position="133"/>
        <end position="274"/>
    </location>
</feature>
<dbReference type="GO" id="GO:0005524">
    <property type="term" value="F:ATP binding"/>
    <property type="evidence" value="ECO:0007669"/>
    <property type="project" value="InterPro"/>
</dbReference>
<protein>
    <submittedName>
        <fullName evidence="2">DNA replication protein DnaC</fullName>
    </submittedName>
</protein>
<dbReference type="InterPro" id="IPR002611">
    <property type="entry name" value="IstB_ATP-bd"/>
</dbReference>
<dbReference type="RefSeq" id="WP_113959562.1">
    <property type="nucleotide sequence ID" value="NZ_QNRR01000006.1"/>
</dbReference>
<dbReference type="OrthoDB" id="8064373at2"/>
<evidence type="ECO:0000313" key="3">
    <source>
        <dbReference type="Proteomes" id="UP000253426"/>
    </source>
</evidence>
<dbReference type="SUPFAM" id="SSF52540">
    <property type="entry name" value="P-loop containing nucleoside triphosphate hydrolases"/>
    <property type="match status" value="1"/>
</dbReference>
<gene>
    <name evidence="2" type="ORF">DES53_106136</name>
</gene>
<sequence>MTLLTPEQQREAEAQAHRFPSHLTYLQVHQRLEAERNPPPPSPEKPKAIPIKCRECGTEMDEQDDVLRAICTNFICEACEKKAEEEKRLAWENRPLAPWPSLWPERAILDQENCSGEPLRLAKVINGLLSDGAMVGLIGDRGRGKTVMAARIAQWRRERREEPGIYVRAADVFSLIKGTWEKGRSSSRETEESLMNRFREAEFLVIDEIQERTLSEWENKILVNVLDHRYAGLLPTLIVGNLSTAELATNLGPSISDRMAQTGGVVECGWQSLRQPGTKVYTKEQRESIRWSHCPFTSTGGLGFRGREMQLHGGYHA</sequence>
<keyword evidence="3" id="KW-1185">Reference proteome</keyword>
<accession>A0A366HK96</accession>
<evidence type="ECO:0000313" key="2">
    <source>
        <dbReference type="EMBL" id="RBP42429.1"/>
    </source>
</evidence>